<name>A0AAN8HQF1_CHAGU</name>
<dbReference type="AlphaFoldDB" id="A0AAN8HQF1"/>
<organism evidence="2 3">
    <name type="scientific">Champsocephalus gunnari</name>
    <name type="common">Mackerel icefish</name>
    <dbReference type="NCBI Taxonomy" id="52237"/>
    <lineage>
        <taxon>Eukaryota</taxon>
        <taxon>Metazoa</taxon>
        <taxon>Chordata</taxon>
        <taxon>Craniata</taxon>
        <taxon>Vertebrata</taxon>
        <taxon>Euteleostomi</taxon>
        <taxon>Actinopterygii</taxon>
        <taxon>Neopterygii</taxon>
        <taxon>Teleostei</taxon>
        <taxon>Neoteleostei</taxon>
        <taxon>Acanthomorphata</taxon>
        <taxon>Eupercaria</taxon>
        <taxon>Perciformes</taxon>
        <taxon>Notothenioidei</taxon>
        <taxon>Channichthyidae</taxon>
        <taxon>Champsocephalus</taxon>
    </lineage>
</organism>
<proteinExistence type="predicted"/>
<evidence type="ECO:0000256" key="1">
    <source>
        <dbReference type="SAM" id="MobiDB-lite"/>
    </source>
</evidence>
<gene>
    <name evidence="2" type="ORF">CgunFtcFv8_017151</name>
</gene>
<protein>
    <submittedName>
        <fullName evidence="2">Uncharacterized protein</fullName>
    </submittedName>
</protein>
<feature type="region of interest" description="Disordered" evidence="1">
    <location>
        <begin position="1"/>
        <end position="54"/>
    </location>
</feature>
<evidence type="ECO:0000313" key="3">
    <source>
        <dbReference type="Proteomes" id="UP001331515"/>
    </source>
</evidence>
<keyword evidence="3" id="KW-1185">Reference proteome</keyword>
<dbReference type="Proteomes" id="UP001331515">
    <property type="component" value="Unassembled WGS sequence"/>
</dbReference>
<evidence type="ECO:0000313" key="2">
    <source>
        <dbReference type="EMBL" id="KAK5924546.1"/>
    </source>
</evidence>
<comment type="caution">
    <text evidence="2">The sequence shown here is derived from an EMBL/GenBank/DDBJ whole genome shotgun (WGS) entry which is preliminary data.</text>
</comment>
<sequence>MIKREGGTGGWAGGWERTRIPLPPRLSMAPSVPAESSFSRAPEPRGSPGTWSRIRGVATPRKDIEFAYRSHLRRVIGGNSAASSLFSK</sequence>
<reference evidence="2 3" key="1">
    <citation type="journal article" date="2023" name="Mol. Biol. Evol.">
        <title>Genomics of Secondarily Temperate Adaptation in the Only Non-Antarctic Icefish.</title>
        <authorList>
            <person name="Rivera-Colon A.G."/>
            <person name="Rayamajhi N."/>
            <person name="Minhas B.F."/>
            <person name="Madrigal G."/>
            <person name="Bilyk K.T."/>
            <person name="Yoon V."/>
            <person name="Hune M."/>
            <person name="Gregory S."/>
            <person name="Cheng C.H.C."/>
            <person name="Catchen J.M."/>
        </authorList>
    </citation>
    <scope>NUCLEOTIDE SEQUENCE [LARGE SCALE GENOMIC DNA]</scope>
    <source>
        <tissue evidence="2">White muscle</tissue>
    </source>
</reference>
<accession>A0AAN8HQF1</accession>
<dbReference type="EMBL" id="JAURVH010001520">
    <property type="protein sequence ID" value="KAK5924546.1"/>
    <property type="molecule type" value="Genomic_DNA"/>
</dbReference>